<keyword evidence="2 8" id="KW-0813">Transport</keyword>
<comment type="subcellular location">
    <subcellularLocation>
        <location evidence="8">Cell membrane</location>
        <topology evidence="8">Multi-pass membrane protein</topology>
    </subcellularLocation>
    <subcellularLocation>
        <location evidence="1">Endomembrane system</location>
        <topology evidence="1">Multi-pass membrane protein</topology>
    </subcellularLocation>
</comment>
<keyword evidence="7 8" id="KW-0472">Membrane</keyword>
<dbReference type="NCBIfam" id="NF009070">
    <property type="entry name" value="PRK12405.1"/>
    <property type="match status" value="1"/>
</dbReference>
<feature type="transmembrane region" description="Helical" evidence="8">
    <location>
        <begin position="127"/>
        <end position="148"/>
    </location>
</feature>
<dbReference type="InterPro" id="IPR003667">
    <property type="entry name" value="NqrDE/RnfAE"/>
</dbReference>
<feature type="transmembrane region" description="Helical" evidence="8">
    <location>
        <begin position="71"/>
        <end position="91"/>
    </location>
</feature>
<dbReference type="EMBL" id="LMBR01000051">
    <property type="protein sequence ID" value="KUL31653.1"/>
    <property type="molecule type" value="Genomic_DNA"/>
</dbReference>
<keyword evidence="10" id="KW-1185">Reference proteome</keyword>
<comment type="caution">
    <text evidence="9">The sequence shown here is derived from an EMBL/GenBank/DDBJ whole genome shotgun (WGS) entry which is preliminary data.</text>
</comment>
<protein>
    <recommendedName>
        <fullName evidence="8">Ion-translocating oxidoreductase complex subunit E</fullName>
        <ecNumber evidence="8">7.-.-.-</ecNumber>
    </recommendedName>
    <alternativeName>
        <fullName evidence="8">Rnf electron transport complex subunit E</fullName>
    </alternativeName>
</protein>
<keyword evidence="3 8" id="KW-0812">Transmembrane</keyword>
<dbReference type="PIRSF" id="PIRSF006102">
    <property type="entry name" value="NQR_DE"/>
    <property type="match status" value="1"/>
</dbReference>
<feature type="transmembrane region" description="Helical" evidence="8">
    <location>
        <begin position="97"/>
        <end position="115"/>
    </location>
</feature>
<evidence type="ECO:0000256" key="8">
    <source>
        <dbReference type="HAMAP-Rule" id="MF_00478"/>
    </source>
</evidence>
<dbReference type="Pfam" id="PF02508">
    <property type="entry name" value="Rnf-Nqr"/>
    <property type="match status" value="1"/>
</dbReference>
<dbReference type="PANTHER" id="PTHR30586">
    <property type="entry name" value="ELECTRON TRANSPORT COMPLEX PROTEIN RNFE"/>
    <property type="match status" value="1"/>
</dbReference>
<sequence length="201" mass="20997">MKESLNILTRGLVQENPVTKMLLGLCPVLAVTTSAVNGLGMGLATTFVLLGSNMVISLTSKLIPDTVRIPSFVLIIATFVTIVDMLIKAFSPELNQSLGIFIPLIVVNCIILGRAEAFASRSGLWHSMLDAIGMGAGFTLSLLLLSSIREILGAGTIFNMPLVGEDASTILVFALPPGAFASLGAIIALMNALEKKKGAAA</sequence>
<comment type="function">
    <text evidence="8">Part of a membrane-bound complex that couples electron transfer with translocation of ions across the membrane.</text>
</comment>
<keyword evidence="8" id="KW-1003">Cell membrane</keyword>
<comment type="similarity">
    <text evidence="8">Belongs to the NqrDE/RnfAE family.</text>
</comment>
<reference evidence="9 10" key="1">
    <citation type="submission" date="2015-10" db="EMBL/GenBank/DDBJ databases">
        <title>Draft Genome Sequence of Chlorobium limicola strain Frasassi Growing under Artificial Lighting in the Frasassi Cave System.</title>
        <authorList>
            <person name="Mansor M."/>
            <person name="Macalady J."/>
        </authorList>
    </citation>
    <scope>NUCLEOTIDE SEQUENCE [LARGE SCALE GENOMIC DNA]</scope>
    <source>
        <strain evidence="9 10">Frasassi</strain>
    </source>
</reference>
<dbReference type="Proteomes" id="UP000053937">
    <property type="component" value="Unassembled WGS sequence"/>
</dbReference>
<evidence type="ECO:0000313" key="10">
    <source>
        <dbReference type="Proteomes" id="UP000053937"/>
    </source>
</evidence>
<evidence type="ECO:0000256" key="5">
    <source>
        <dbReference type="ARBA" id="ARBA00022982"/>
    </source>
</evidence>
<dbReference type="InterPro" id="IPR010968">
    <property type="entry name" value="RnfE"/>
</dbReference>
<dbReference type="NCBIfam" id="TIGR01948">
    <property type="entry name" value="rnfE"/>
    <property type="match status" value="1"/>
</dbReference>
<dbReference type="HAMAP" id="MF_00478">
    <property type="entry name" value="RsxE_RnfE"/>
    <property type="match status" value="1"/>
</dbReference>
<evidence type="ECO:0000256" key="7">
    <source>
        <dbReference type="ARBA" id="ARBA00023136"/>
    </source>
</evidence>
<accession>A0A101JS24</accession>
<dbReference type="OrthoDB" id="9790976at2"/>
<dbReference type="GO" id="GO:0012505">
    <property type="term" value="C:endomembrane system"/>
    <property type="evidence" value="ECO:0007669"/>
    <property type="project" value="UniProtKB-SubCell"/>
</dbReference>
<feature type="transmembrane region" description="Helical" evidence="8">
    <location>
        <begin position="22"/>
        <end position="50"/>
    </location>
</feature>
<feature type="transmembrane region" description="Helical" evidence="8">
    <location>
        <begin position="168"/>
        <end position="193"/>
    </location>
</feature>
<evidence type="ECO:0000256" key="1">
    <source>
        <dbReference type="ARBA" id="ARBA00004127"/>
    </source>
</evidence>
<organism evidence="9 10">
    <name type="scientific">Chlorobium limicola</name>
    <dbReference type="NCBI Taxonomy" id="1092"/>
    <lineage>
        <taxon>Bacteria</taxon>
        <taxon>Pseudomonadati</taxon>
        <taxon>Chlorobiota</taxon>
        <taxon>Chlorobiia</taxon>
        <taxon>Chlorobiales</taxon>
        <taxon>Chlorobiaceae</taxon>
        <taxon>Chlorobium/Pelodictyon group</taxon>
        <taxon>Chlorobium</taxon>
    </lineage>
</organism>
<dbReference type="AlphaFoldDB" id="A0A101JS24"/>
<dbReference type="PANTHER" id="PTHR30586:SF0">
    <property type="entry name" value="ION-TRANSLOCATING OXIDOREDUCTASE COMPLEX SUBUNIT E"/>
    <property type="match status" value="1"/>
</dbReference>
<keyword evidence="5 8" id="KW-0249">Electron transport</keyword>
<evidence type="ECO:0000256" key="3">
    <source>
        <dbReference type="ARBA" id="ARBA00022692"/>
    </source>
</evidence>
<proteinExistence type="inferred from homology"/>
<dbReference type="RefSeq" id="WP_059138501.1">
    <property type="nucleotide sequence ID" value="NZ_LMBR01000051.1"/>
</dbReference>
<evidence type="ECO:0000313" key="9">
    <source>
        <dbReference type="EMBL" id="KUL31653.1"/>
    </source>
</evidence>
<dbReference type="EC" id="7.-.-.-" evidence="8"/>
<evidence type="ECO:0000256" key="4">
    <source>
        <dbReference type="ARBA" id="ARBA00022967"/>
    </source>
</evidence>
<dbReference type="GO" id="GO:0022900">
    <property type="term" value="P:electron transport chain"/>
    <property type="evidence" value="ECO:0007669"/>
    <property type="project" value="UniProtKB-UniRule"/>
</dbReference>
<gene>
    <name evidence="8" type="primary">rnfE</name>
    <name evidence="9" type="ORF">ASB62_02630</name>
</gene>
<name>A0A101JS24_CHLLI</name>
<evidence type="ECO:0000256" key="2">
    <source>
        <dbReference type="ARBA" id="ARBA00022448"/>
    </source>
</evidence>
<keyword evidence="6 8" id="KW-1133">Transmembrane helix</keyword>
<keyword evidence="4 8" id="KW-1278">Translocase</keyword>
<evidence type="ECO:0000256" key="6">
    <source>
        <dbReference type="ARBA" id="ARBA00022989"/>
    </source>
</evidence>
<comment type="subunit">
    <text evidence="8">The complex is composed of six subunits: RnfA, RnfB, RnfC, RnfD, RnfE and RnfG.</text>
</comment>
<dbReference type="GO" id="GO:0005886">
    <property type="term" value="C:plasma membrane"/>
    <property type="evidence" value="ECO:0007669"/>
    <property type="project" value="UniProtKB-SubCell"/>
</dbReference>